<name>A0A9W8HIW6_9FUNG</name>
<reference evidence="2" key="1">
    <citation type="submission" date="2022-07" db="EMBL/GenBank/DDBJ databases">
        <title>Phylogenomic reconstructions and comparative analyses of Kickxellomycotina fungi.</title>
        <authorList>
            <person name="Reynolds N.K."/>
            <person name="Stajich J.E."/>
            <person name="Barry K."/>
            <person name="Grigoriev I.V."/>
            <person name="Crous P."/>
            <person name="Smith M.E."/>
        </authorList>
    </citation>
    <scope>NUCLEOTIDE SEQUENCE</scope>
    <source>
        <strain evidence="2">NBRC 105414</strain>
    </source>
</reference>
<evidence type="ECO:0000313" key="2">
    <source>
        <dbReference type="EMBL" id="KAJ2783443.1"/>
    </source>
</evidence>
<evidence type="ECO:0000313" key="3">
    <source>
        <dbReference type="Proteomes" id="UP001140217"/>
    </source>
</evidence>
<feature type="region of interest" description="Disordered" evidence="1">
    <location>
        <begin position="1"/>
        <end position="97"/>
    </location>
</feature>
<feature type="compositionally biased region" description="Low complexity" evidence="1">
    <location>
        <begin position="43"/>
        <end position="65"/>
    </location>
</feature>
<organism evidence="2 3">
    <name type="scientific">Coemansia javaensis</name>
    <dbReference type="NCBI Taxonomy" id="2761396"/>
    <lineage>
        <taxon>Eukaryota</taxon>
        <taxon>Fungi</taxon>
        <taxon>Fungi incertae sedis</taxon>
        <taxon>Zoopagomycota</taxon>
        <taxon>Kickxellomycotina</taxon>
        <taxon>Kickxellomycetes</taxon>
        <taxon>Kickxellales</taxon>
        <taxon>Kickxellaceae</taxon>
        <taxon>Coemansia</taxon>
    </lineage>
</organism>
<feature type="compositionally biased region" description="Basic residues" evidence="1">
    <location>
        <begin position="66"/>
        <end position="75"/>
    </location>
</feature>
<feature type="region of interest" description="Disordered" evidence="1">
    <location>
        <begin position="286"/>
        <end position="305"/>
    </location>
</feature>
<protein>
    <submittedName>
        <fullName evidence="2">Uncharacterized protein</fullName>
    </submittedName>
</protein>
<feature type="compositionally biased region" description="Acidic residues" evidence="1">
    <location>
        <begin position="30"/>
        <end position="42"/>
    </location>
</feature>
<keyword evidence="3" id="KW-1185">Reference proteome</keyword>
<sequence length="388" mass="41530">MANAADGRRGRWKIRRTETAHPGTLSAGGDADDPDLGSDSDLPDALSLLKTPAKKPGGSSSSSSSSRRKRPRRSLVKSASDVSPLARADDSDTGGDTALKVPGELILAYALRKYYPARVLSQPGPNRFLVQFFDGSRSTLSRGRILTMYEAKFYSCPLGGLRLVGDEPVQAAGMAPGAAVDPEKDFERDRATFRRLEGEVESIRGCLDALHGCPPDQLDAMREIEDRVAVFFGPDASAKRRLPARVAKGFLNRAEFDFLGRLLCRWYAAPPRPLLQAAASGSAGRAGAEANEDAGDSAGAGSPDSVATEVVGAAAESDPKLAAQAVEFVHEVLLPHAIRRLTMAREKCTLAESELSMLRSDSDMGWVDQILAARRGVLHDSARSREEA</sequence>
<accession>A0A9W8HIW6</accession>
<dbReference type="OrthoDB" id="2505887at2759"/>
<dbReference type="Proteomes" id="UP001140217">
    <property type="component" value="Unassembled WGS sequence"/>
</dbReference>
<proteinExistence type="predicted"/>
<evidence type="ECO:0000256" key="1">
    <source>
        <dbReference type="SAM" id="MobiDB-lite"/>
    </source>
</evidence>
<comment type="caution">
    <text evidence="2">The sequence shown here is derived from an EMBL/GenBank/DDBJ whole genome shotgun (WGS) entry which is preliminary data.</text>
</comment>
<dbReference type="EMBL" id="JANBUL010000047">
    <property type="protein sequence ID" value="KAJ2783443.1"/>
    <property type="molecule type" value="Genomic_DNA"/>
</dbReference>
<gene>
    <name evidence="2" type="ORF">H4R18_001708</name>
</gene>
<dbReference type="AlphaFoldDB" id="A0A9W8HIW6"/>